<dbReference type="GO" id="GO:0106008">
    <property type="term" value="F:2-oxoglutaramate amidase activity"/>
    <property type="evidence" value="ECO:0007669"/>
    <property type="project" value="TreeGrafter"/>
</dbReference>
<accession>A0A521DRA4</accession>
<dbReference type="EC" id="3.5.1.3" evidence="3"/>
<dbReference type="Proteomes" id="UP000319040">
    <property type="component" value="Unassembled WGS sequence"/>
</dbReference>
<dbReference type="Pfam" id="PF00795">
    <property type="entry name" value="CN_hydrolase"/>
    <property type="match status" value="1"/>
</dbReference>
<protein>
    <recommendedName>
        <fullName evidence="5">Omega-amidase YafV</fullName>
        <ecNumber evidence="3">3.5.1.3</ecNumber>
    </recommendedName>
</protein>
<organism evidence="7 8">
    <name type="scientific">Saccharicrinis carchari</name>
    <dbReference type="NCBI Taxonomy" id="1168039"/>
    <lineage>
        <taxon>Bacteria</taxon>
        <taxon>Pseudomonadati</taxon>
        <taxon>Bacteroidota</taxon>
        <taxon>Bacteroidia</taxon>
        <taxon>Marinilabiliales</taxon>
        <taxon>Marinilabiliaceae</taxon>
        <taxon>Saccharicrinis</taxon>
    </lineage>
</organism>
<gene>
    <name evidence="7" type="ORF">SAMN06265379_10692</name>
</gene>
<proteinExistence type="inferred from homology"/>
<dbReference type="PANTHER" id="PTHR47799">
    <property type="entry name" value="OMEGA-AMIDASE YAFV"/>
    <property type="match status" value="1"/>
</dbReference>
<comment type="similarity">
    <text evidence="1">Belongs to the carbon-nitrogen hydrolase superfamily. NIT1/NIT2 family.</text>
</comment>
<dbReference type="RefSeq" id="WP_142533801.1">
    <property type="nucleotide sequence ID" value="NZ_FXTB01000006.1"/>
</dbReference>
<dbReference type="PROSITE" id="PS50263">
    <property type="entry name" value="CN_HYDROLASE"/>
    <property type="match status" value="1"/>
</dbReference>
<dbReference type="AlphaFoldDB" id="A0A521DRA4"/>
<dbReference type="SUPFAM" id="SSF56317">
    <property type="entry name" value="Carbon-nitrogen hydrolase"/>
    <property type="match status" value="1"/>
</dbReference>
<evidence type="ECO:0000256" key="2">
    <source>
        <dbReference type="ARBA" id="ARBA00022801"/>
    </source>
</evidence>
<evidence type="ECO:0000256" key="4">
    <source>
        <dbReference type="ARBA" id="ARBA00052904"/>
    </source>
</evidence>
<dbReference type="EMBL" id="FXTB01000006">
    <property type="protein sequence ID" value="SMO74247.1"/>
    <property type="molecule type" value="Genomic_DNA"/>
</dbReference>
<evidence type="ECO:0000256" key="1">
    <source>
        <dbReference type="ARBA" id="ARBA00010613"/>
    </source>
</evidence>
<sequence>MTFNIALVQHDIIWEDTKSNLSKLSDLIDNTQPHVDLVVLPEMFATGFSMNSTKIAQGMDGEVLSWLKQKAKEKGMAIMGSQAIKEKGKFYNRALFVFPNQQVLHYNKRHLFSPGNEHLNYSPGRERQIFNYKGIRILPQICYDLRFPVWSRNRNDYDLAIYMANWPAARQHVWNTLLKARAIENQCYVCGLNRVGSGGNINYIGESQVIDFKGVSLLNLDKQVDVIRYCTFDFNKLKLFKEKFAAHKDGDNFNLIVD</sequence>
<dbReference type="InterPro" id="IPR001110">
    <property type="entry name" value="UPF0012_CS"/>
</dbReference>
<dbReference type="InterPro" id="IPR036526">
    <property type="entry name" value="C-N_Hydrolase_sf"/>
</dbReference>
<dbReference type="PANTHER" id="PTHR47799:SF1">
    <property type="entry name" value="OMEGA-AMIDASE YAFV"/>
    <property type="match status" value="1"/>
</dbReference>
<evidence type="ECO:0000259" key="6">
    <source>
        <dbReference type="PROSITE" id="PS50263"/>
    </source>
</evidence>
<keyword evidence="2 7" id="KW-0378">Hydrolase</keyword>
<dbReference type="GO" id="GO:0050152">
    <property type="term" value="F:omega-amidase activity"/>
    <property type="evidence" value="ECO:0007669"/>
    <property type="project" value="UniProtKB-EC"/>
</dbReference>
<feature type="domain" description="CN hydrolase" evidence="6">
    <location>
        <begin position="3"/>
        <end position="234"/>
    </location>
</feature>
<reference evidence="7 8" key="1">
    <citation type="submission" date="2017-05" db="EMBL/GenBank/DDBJ databases">
        <authorList>
            <person name="Varghese N."/>
            <person name="Submissions S."/>
        </authorList>
    </citation>
    <scope>NUCLEOTIDE SEQUENCE [LARGE SCALE GENOMIC DNA]</scope>
    <source>
        <strain evidence="7 8">DSM 27040</strain>
    </source>
</reference>
<evidence type="ECO:0000313" key="7">
    <source>
        <dbReference type="EMBL" id="SMO74247.1"/>
    </source>
</evidence>
<evidence type="ECO:0000313" key="8">
    <source>
        <dbReference type="Proteomes" id="UP000319040"/>
    </source>
</evidence>
<comment type="catalytic activity">
    <reaction evidence="4">
        <text>a monoamide of a dicarboxylate + H2O = a dicarboxylate + NH4(+)</text>
        <dbReference type="Rhea" id="RHEA:11716"/>
        <dbReference type="ChEBI" id="CHEBI:15377"/>
        <dbReference type="ChEBI" id="CHEBI:28938"/>
        <dbReference type="ChEBI" id="CHEBI:28965"/>
        <dbReference type="ChEBI" id="CHEBI:77450"/>
        <dbReference type="EC" id="3.5.1.3"/>
    </reaction>
</comment>
<dbReference type="InterPro" id="IPR003010">
    <property type="entry name" value="C-N_Hydrolase"/>
</dbReference>
<dbReference type="NCBIfam" id="NF007757">
    <property type="entry name" value="PRK10438.1"/>
    <property type="match status" value="1"/>
</dbReference>
<dbReference type="InterPro" id="IPR052737">
    <property type="entry name" value="Omega-amidase_YafV"/>
</dbReference>
<dbReference type="Gene3D" id="3.60.110.10">
    <property type="entry name" value="Carbon-nitrogen hydrolase"/>
    <property type="match status" value="1"/>
</dbReference>
<evidence type="ECO:0000256" key="5">
    <source>
        <dbReference type="ARBA" id="ARBA00072139"/>
    </source>
</evidence>
<dbReference type="FunFam" id="3.60.110.10:FF:000004">
    <property type="entry name" value="Carbon-nitrogen hydrolase"/>
    <property type="match status" value="1"/>
</dbReference>
<name>A0A521DRA4_SACCC</name>
<evidence type="ECO:0000256" key="3">
    <source>
        <dbReference type="ARBA" id="ARBA00039118"/>
    </source>
</evidence>
<dbReference type="OrthoDB" id="9811121at2"/>
<dbReference type="CDD" id="cd07575">
    <property type="entry name" value="Xc-1258_like"/>
    <property type="match status" value="1"/>
</dbReference>
<keyword evidence="8" id="KW-1185">Reference proteome</keyword>
<dbReference type="PROSITE" id="PS01227">
    <property type="entry name" value="UPF0012"/>
    <property type="match status" value="1"/>
</dbReference>